<dbReference type="STRING" id="529505.SAMN05421761_106163"/>
<dbReference type="EMBL" id="FTOP01000006">
    <property type="protein sequence ID" value="SIS86466.1"/>
    <property type="molecule type" value="Genomic_DNA"/>
</dbReference>
<name>A0A1N7MJZ9_9BACT</name>
<sequence length="408" mass="46367">MIKFYFLLSKKRLILLHIALILLTYFSVSVETSAQFNKLQSIGSNNTPTSEIINKLSNQSVLTDGMTEIRKLKSDYEKINSQLNSLLKVTSDSSYQHYDHDSIRSVFIENLDSQQKFILEIQTKIDISEGNYIEVPDYQFFDQTKVKLSGDFTNESLTELLKESHSNLYSTLKNSILNFSEEFEFENLFNSSINETNGETLLGFFENLKEPYFNYYDQPLSESKEAPLSKINRKVGFENIEFTEVVTQAKEGSMATQKGEKIKVGLMYNLNEGIFLSSLIQGFVGYEVSKSLFALIGGSYKAANSNDSKSFMKGCGMYVGARKYFLSNWYAQALIERNYVEFKPNNNFITKDFQGVIIDASIGLGKEIIIGKILSSTFQAELHPWFEKTKNLHASFVSLSVGFTINVN</sequence>
<evidence type="ECO:0000313" key="2">
    <source>
        <dbReference type="Proteomes" id="UP000186026"/>
    </source>
</evidence>
<protein>
    <submittedName>
        <fullName evidence="1">Uncharacterized protein</fullName>
    </submittedName>
</protein>
<dbReference type="AlphaFoldDB" id="A0A1N7MJZ9"/>
<organism evidence="1 2">
    <name type="scientific">Belliella pelovolcani</name>
    <dbReference type="NCBI Taxonomy" id="529505"/>
    <lineage>
        <taxon>Bacteria</taxon>
        <taxon>Pseudomonadati</taxon>
        <taxon>Bacteroidota</taxon>
        <taxon>Cytophagia</taxon>
        <taxon>Cytophagales</taxon>
        <taxon>Cyclobacteriaceae</taxon>
        <taxon>Belliella</taxon>
    </lineage>
</organism>
<evidence type="ECO:0000313" key="1">
    <source>
        <dbReference type="EMBL" id="SIS86466.1"/>
    </source>
</evidence>
<reference evidence="2" key="1">
    <citation type="submission" date="2017-01" db="EMBL/GenBank/DDBJ databases">
        <authorList>
            <person name="Varghese N."/>
            <person name="Submissions S."/>
        </authorList>
    </citation>
    <scope>NUCLEOTIDE SEQUENCE [LARGE SCALE GENOMIC DNA]</scope>
    <source>
        <strain evidence="2">DSM 46698</strain>
    </source>
</reference>
<keyword evidence="2" id="KW-1185">Reference proteome</keyword>
<dbReference type="RefSeq" id="WP_076500745.1">
    <property type="nucleotide sequence ID" value="NZ_FTOP01000006.1"/>
</dbReference>
<dbReference type="Proteomes" id="UP000186026">
    <property type="component" value="Unassembled WGS sequence"/>
</dbReference>
<gene>
    <name evidence="1" type="ORF">SAMN05421761_106163</name>
</gene>
<accession>A0A1N7MJZ9</accession>
<proteinExistence type="predicted"/>